<dbReference type="EMBL" id="CP003844">
    <property type="protein sequence ID" value="AFT74841.1"/>
    <property type="molecule type" value="Genomic_DNA"/>
</dbReference>
<accession>A0AB32ZZM1</accession>
<protein>
    <recommendedName>
        <fullName evidence="1">DUF3291 domain-containing protein</fullName>
    </recommendedName>
</protein>
<dbReference type="AlphaFoldDB" id="A0AB32ZZM1"/>
<name>A0AB32ZZM1_ALTME</name>
<dbReference type="Pfam" id="PF11695">
    <property type="entry name" value="DUF3291"/>
    <property type="match status" value="1"/>
</dbReference>
<organism evidence="2 3">
    <name type="scientific">Alteromonas macleodii (strain English Channel 673)</name>
    <dbReference type="NCBI Taxonomy" id="1004788"/>
    <lineage>
        <taxon>Bacteria</taxon>
        <taxon>Pseudomonadati</taxon>
        <taxon>Pseudomonadota</taxon>
        <taxon>Gammaproteobacteria</taxon>
        <taxon>Alteromonadales</taxon>
        <taxon>Alteromonadaceae</taxon>
        <taxon>Alteromonas/Salinimonas group</taxon>
        <taxon>Alteromonas</taxon>
    </lineage>
</organism>
<reference evidence="3" key="1">
    <citation type="journal article" date="2012" name="Sci. Rep.">
        <title>Genomes of surface isolates of Alteromonas macleodii: the life of a widespread marine opportunistic copiotroph.</title>
        <authorList>
            <person name="Lopez-Perez M."/>
            <person name="Gonzaga A."/>
            <person name="Martin-Cuadrado A.B."/>
            <person name="Onyshchenko O."/>
            <person name="Ghavidel A."/>
            <person name="Ghai R."/>
            <person name="Rodriguez-Valera F."/>
        </authorList>
    </citation>
    <scope>NUCLEOTIDE SEQUENCE [LARGE SCALE GENOMIC DNA]</scope>
    <source>
        <strain evidence="3">English Channel 673</strain>
    </source>
</reference>
<dbReference type="Proteomes" id="UP000006296">
    <property type="component" value="Chromosome"/>
</dbReference>
<sequence>MHLAQLNIGKVRFNLESPEMADFVNNLDPINAIAEQSPGFIWRLKDESGDATNIEVENTPDIIVNMSAWESVESLKNFMFKTHHIDFLKRKKEWFLPLSEASYVLWWIPKGHIPTLQEAITKLDHLRENGESQDAFSFKSSYPKPELENH</sequence>
<evidence type="ECO:0000259" key="1">
    <source>
        <dbReference type="Pfam" id="PF11695"/>
    </source>
</evidence>
<evidence type="ECO:0000313" key="3">
    <source>
        <dbReference type="Proteomes" id="UP000006296"/>
    </source>
</evidence>
<dbReference type="KEGG" id="amg:AMEC673_10745"/>
<dbReference type="RefSeq" id="WP_014976714.1">
    <property type="nucleotide sequence ID" value="NC_018678.1"/>
</dbReference>
<feature type="domain" description="DUF3291" evidence="1">
    <location>
        <begin position="3"/>
        <end position="140"/>
    </location>
</feature>
<proteinExistence type="predicted"/>
<dbReference type="InterPro" id="IPR011008">
    <property type="entry name" value="Dimeric_a/b-barrel"/>
</dbReference>
<evidence type="ECO:0000313" key="2">
    <source>
        <dbReference type="EMBL" id="AFT74841.1"/>
    </source>
</evidence>
<dbReference type="SUPFAM" id="SSF54909">
    <property type="entry name" value="Dimeric alpha+beta barrel"/>
    <property type="match status" value="1"/>
</dbReference>
<dbReference type="InterPro" id="IPR021708">
    <property type="entry name" value="DUF3291"/>
</dbReference>
<gene>
    <name evidence="2" type="ordered locus">AMEC673_10745</name>
</gene>